<dbReference type="EMBL" id="SMBI01000038">
    <property type="protein sequence ID" value="TCU11255.1"/>
    <property type="molecule type" value="Genomic_DNA"/>
</dbReference>
<dbReference type="PANTHER" id="PTHR43685:SF2">
    <property type="entry name" value="GLYCOSYLTRANSFERASE 2-LIKE DOMAIN-CONTAINING PROTEIN"/>
    <property type="match status" value="1"/>
</dbReference>
<comment type="caution">
    <text evidence="2">The sequence shown here is derived from an EMBL/GenBank/DDBJ whole genome shotgun (WGS) entry which is preliminary data.</text>
</comment>
<name>A0AAX2Q9S8_9HYPH</name>
<dbReference type="AlphaFoldDB" id="A0AAX2Q9S8"/>
<dbReference type="Gene3D" id="3.90.550.10">
    <property type="entry name" value="Spore Coat Polysaccharide Biosynthesis Protein SpsA, Chain A"/>
    <property type="match status" value="1"/>
</dbReference>
<dbReference type="RefSeq" id="WP_132615149.1">
    <property type="nucleotide sequence ID" value="NZ_SMBI01000038.1"/>
</dbReference>
<proteinExistence type="predicted"/>
<protein>
    <submittedName>
        <fullName evidence="2">Glycosyl transferase family 2</fullName>
    </submittedName>
</protein>
<organism evidence="2 3">
    <name type="scientific">Rhizobium laguerreae</name>
    <dbReference type="NCBI Taxonomy" id="1076926"/>
    <lineage>
        <taxon>Bacteria</taxon>
        <taxon>Pseudomonadati</taxon>
        <taxon>Pseudomonadota</taxon>
        <taxon>Alphaproteobacteria</taxon>
        <taxon>Hyphomicrobiales</taxon>
        <taxon>Rhizobiaceae</taxon>
        <taxon>Rhizobium/Agrobacterium group</taxon>
        <taxon>Rhizobium</taxon>
    </lineage>
</organism>
<evidence type="ECO:0000313" key="2">
    <source>
        <dbReference type="EMBL" id="TCU11255.1"/>
    </source>
</evidence>
<accession>A0AAX2Q9S8</accession>
<reference evidence="2 3" key="1">
    <citation type="submission" date="2019-03" db="EMBL/GenBank/DDBJ databases">
        <title>Genomic Encyclopedia of Type Strains, Phase IV (KMG-V): Genome sequencing to study the core and pangenomes of soil and plant-associated prokaryotes.</title>
        <authorList>
            <person name="Whitman W."/>
        </authorList>
    </citation>
    <scope>NUCLEOTIDE SEQUENCE [LARGE SCALE GENOMIC DNA]</scope>
    <source>
        <strain evidence="2 3">FB403</strain>
    </source>
</reference>
<feature type="domain" description="Glycosyltransferase 2-like" evidence="1">
    <location>
        <begin position="6"/>
        <end position="111"/>
    </location>
</feature>
<dbReference type="InterPro" id="IPR050834">
    <property type="entry name" value="Glycosyltransf_2"/>
</dbReference>
<dbReference type="CDD" id="cd00761">
    <property type="entry name" value="Glyco_tranf_GTA_type"/>
    <property type="match status" value="1"/>
</dbReference>
<dbReference type="Proteomes" id="UP000295021">
    <property type="component" value="Unassembled WGS sequence"/>
</dbReference>
<gene>
    <name evidence="2" type="ORF">EV131_13811</name>
</gene>
<dbReference type="SUPFAM" id="SSF53448">
    <property type="entry name" value="Nucleotide-diphospho-sugar transferases"/>
    <property type="match status" value="1"/>
</dbReference>
<dbReference type="InterPro" id="IPR029044">
    <property type="entry name" value="Nucleotide-diphossugar_trans"/>
</dbReference>
<dbReference type="InterPro" id="IPR001173">
    <property type="entry name" value="Glyco_trans_2-like"/>
</dbReference>
<keyword evidence="2" id="KW-0808">Transferase</keyword>
<evidence type="ECO:0000259" key="1">
    <source>
        <dbReference type="Pfam" id="PF00535"/>
    </source>
</evidence>
<dbReference type="GO" id="GO:0016740">
    <property type="term" value="F:transferase activity"/>
    <property type="evidence" value="ECO:0007669"/>
    <property type="project" value="UniProtKB-KW"/>
</dbReference>
<evidence type="ECO:0000313" key="3">
    <source>
        <dbReference type="Proteomes" id="UP000295021"/>
    </source>
</evidence>
<dbReference type="Pfam" id="PF00535">
    <property type="entry name" value="Glycos_transf_2"/>
    <property type="match status" value="1"/>
</dbReference>
<sequence length="317" mass="35952">MASLVTIGITCFNAERHIANAISSAIAQSWEPLEIVVVDDRSSDQTFELVEQIAKNHAQVRLFRQSKNLGVAAARNRIIEEAKGDFLAFFDDDDVSDPDRIATQYQRIIEYEGQLPEFAPVICHTARLQITLNGSERIEQTMGCSRKKEAPNGPAVAGRLLWGEPVEDGYGAVATCSQMARTSTYKTLGGFDPAFRRSEDMEFCVRVARAGGHFIGIAAPLVTQTLTYSSDKSLDKELHYKLQVIDKHQNAFKTKEHYRFSREWVKTKYLWLQGDRTSFIRNLAMSAITHPLLTWSRLWYALPQFDSNHSFSLFHRK</sequence>
<dbReference type="PANTHER" id="PTHR43685">
    <property type="entry name" value="GLYCOSYLTRANSFERASE"/>
    <property type="match status" value="1"/>
</dbReference>